<gene>
    <name evidence="1" type="ORF">DQ384_26180</name>
</gene>
<dbReference type="RefSeq" id="WP_114031549.1">
    <property type="nucleotide sequence ID" value="NZ_QOIL01000016.1"/>
</dbReference>
<reference evidence="1 2" key="1">
    <citation type="submission" date="2018-06" db="EMBL/GenBank/DDBJ databases">
        <title>Sphaerisporangium craniellae sp. nov., isolated from a marine sponge in the South China Sea.</title>
        <authorList>
            <person name="Li L."/>
        </authorList>
    </citation>
    <scope>NUCLEOTIDE SEQUENCE [LARGE SCALE GENOMIC DNA]</scope>
    <source>
        <strain evidence="1 2">CCTCC AA 208026</strain>
    </source>
</reference>
<protein>
    <submittedName>
        <fullName evidence="1">Uncharacterized protein</fullName>
    </submittedName>
</protein>
<sequence length="206" mass="22316">MSERDARREKFEDRLYEAIERAIAENYDGTPVNPAAIATIATDAARSVFNQRAGQPFDDDAFDAYEITSTCEVWLTCPRAECRTEVHDEREEGAVLTLGDVMTLAIDHEATHGGYQPDQCTVVDVPDVGAIRVQGGPGDLDDGGRQALGEVVRAAQRKAAAELKAAGVREFAAYLEAHPFPAPLPSRIYATLAREKADRLAAGEAL</sequence>
<dbReference type="AlphaFoldDB" id="A0A367FC98"/>
<accession>A0A367FC98</accession>
<proteinExistence type="predicted"/>
<dbReference type="OrthoDB" id="139126at85012"/>
<evidence type="ECO:0000313" key="2">
    <source>
        <dbReference type="Proteomes" id="UP000253094"/>
    </source>
</evidence>
<evidence type="ECO:0000313" key="1">
    <source>
        <dbReference type="EMBL" id="RCG27210.1"/>
    </source>
</evidence>
<name>A0A367FC98_9ACTN</name>
<keyword evidence="2" id="KW-1185">Reference proteome</keyword>
<comment type="caution">
    <text evidence="1">The sequence shown here is derived from an EMBL/GenBank/DDBJ whole genome shotgun (WGS) entry which is preliminary data.</text>
</comment>
<dbReference type="Proteomes" id="UP000253094">
    <property type="component" value="Unassembled WGS sequence"/>
</dbReference>
<dbReference type="EMBL" id="QOIL01000016">
    <property type="protein sequence ID" value="RCG27210.1"/>
    <property type="molecule type" value="Genomic_DNA"/>
</dbReference>
<organism evidence="1 2">
    <name type="scientific">Sphaerisporangium album</name>
    <dbReference type="NCBI Taxonomy" id="509200"/>
    <lineage>
        <taxon>Bacteria</taxon>
        <taxon>Bacillati</taxon>
        <taxon>Actinomycetota</taxon>
        <taxon>Actinomycetes</taxon>
        <taxon>Streptosporangiales</taxon>
        <taxon>Streptosporangiaceae</taxon>
        <taxon>Sphaerisporangium</taxon>
    </lineage>
</organism>